<dbReference type="OrthoDB" id="3473309at2"/>
<dbReference type="AlphaFoldDB" id="A0A646KS96"/>
<evidence type="ECO:0000256" key="1">
    <source>
        <dbReference type="SAM" id="MobiDB-lite"/>
    </source>
</evidence>
<proteinExistence type="predicted"/>
<evidence type="ECO:0000313" key="2">
    <source>
        <dbReference type="EMBL" id="MQT05095.1"/>
    </source>
</evidence>
<feature type="region of interest" description="Disordered" evidence="1">
    <location>
        <begin position="1"/>
        <end position="22"/>
    </location>
</feature>
<evidence type="ECO:0000313" key="3">
    <source>
        <dbReference type="Proteomes" id="UP000419138"/>
    </source>
</evidence>
<feature type="region of interest" description="Disordered" evidence="1">
    <location>
        <begin position="35"/>
        <end position="59"/>
    </location>
</feature>
<dbReference type="Proteomes" id="UP000419138">
    <property type="component" value="Unassembled WGS sequence"/>
</dbReference>
<keyword evidence="3" id="KW-1185">Reference proteome</keyword>
<comment type="caution">
    <text evidence="2">The sequence shown here is derived from an EMBL/GenBank/DDBJ whole genome shotgun (WGS) entry which is preliminary data.</text>
</comment>
<feature type="region of interest" description="Disordered" evidence="1">
    <location>
        <begin position="161"/>
        <end position="180"/>
    </location>
</feature>
<sequence>MTAHVHEPPPEQEDTVHRSDGRTFYSRADLQEVHGISRPTLQNLGTDREANGHPDATDIDGVMHWDAEEWVRWYAELQRQRAIAATTNAPNLTGAPDEEVGPAEAARICGFADSSTVSHYIKNPPEGWPDEPDAYDLLPSGRQRPKWKRWRLWQYVADRKPRGHAGGRPKGRPKGQAYPYQGDERLALARKALSDSPSATNAELIPQLQALSEKMYSRPTWNNILKSARLHPEPEE</sequence>
<organism evidence="2 3">
    <name type="scientific">Streptomyces jumonjinensis</name>
    <dbReference type="NCBI Taxonomy" id="1945"/>
    <lineage>
        <taxon>Bacteria</taxon>
        <taxon>Bacillati</taxon>
        <taxon>Actinomycetota</taxon>
        <taxon>Actinomycetes</taxon>
        <taxon>Kitasatosporales</taxon>
        <taxon>Streptomycetaceae</taxon>
        <taxon>Streptomyces</taxon>
    </lineage>
</organism>
<name>A0A646KS96_STRJU</name>
<dbReference type="EMBL" id="VCLA01000197">
    <property type="protein sequence ID" value="MQT05095.1"/>
    <property type="molecule type" value="Genomic_DNA"/>
</dbReference>
<gene>
    <name evidence="2" type="ORF">FF041_34660</name>
</gene>
<feature type="compositionally biased region" description="Basic residues" evidence="1">
    <location>
        <begin position="161"/>
        <end position="173"/>
    </location>
</feature>
<reference evidence="2 3" key="1">
    <citation type="submission" date="2019-05" db="EMBL/GenBank/DDBJ databases">
        <title>Comparative genomics and metabolomics analyses of clavulanic acid producing Streptomyces species provides insight into specialized metabolism and evolution of beta-lactam biosynthetic gene clusters.</title>
        <authorList>
            <person name="Moore M.A."/>
            <person name="Cruz-Morales P."/>
            <person name="Barona Gomez F."/>
            <person name="Kapil T."/>
        </authorList>
    </citation>
    <scope>NUCLEOTIDE SEQUENCE [LARGE SCALE GENOMIC DNA]</scope>
    <source>
        <strain evidence="2 3">NRRL 5741</strain>
    </source>
</reference>
<protein>
    <submittedName>
        <fullName evidence="2">Uncharacterized protein</fullName>
    </submittedName>
</protein>
<feature type="compositionally biased region" description="Basic and acidic residues" evidence="1">
    <location>
        <begin position="1"/>
        <end position="21"/>
    </location>
</feature>
<accession>A0A646KS96</accession>
<dbReference type="RefSeq" id="WP_153526331.1">
    <property type="nucleotide sequence ID" value="NZ_VCLA01000197.1"/>
</dbReference>
<feature type="compositionally biased region" description="Basic and acidic residues" evidence="1">
    <location>
        <begin position="46"/>
        <end position="59"/>
    </location>
</feature>